<reference evidence="2 3" key="1">
    <citation type="submission" date="2006-10" db="EMBL/GenBank/DDBJ databases">
        <title>Complete sequence of chromosome of Pelobacter propionicus DSM 2379.</title>
        <authorList>
            <consortium name="US DOE Joint Genome Institute"/>
            <person name="Copeland A."/>
            <person name="Lucas S."/>
            <person name="Lapidus A."/>
            <person name="Barry K."/>
            <person name="Detter J.C."/>
            <person name="Glavina del Rio T."/>
            <person name="Hammon N."/>
            <person name="Israni S."/>
            <person name="Dalin E."/>
            <person name="Tice H."/>
            <person name="Pitluck S."/>
            <person name="Saunders E."/>
            <person name="Brettin T."/>
            <person name="Bruce D."/>
            <person name="Han C."/>
            <person name="Tapia R."/>
            <person name="Schmutz J."/>
            <person name="Larimer F."/>
            <person name="Land M."/>
            <person name="Hauser L."/>
            <person name="Kyrpides N."/>
            <person name="Kim E."/>
            <person name="Lovley D."/>
            <person name="Richardson P."/>
        </authorList>
    </citation>
    <scope>NUCLEOTIDE SEQUENCE [LARGE SCALE GENOMIC DNA]</scope>
    <source>
        <strain evidence="3">DSM 2379 / NBRC 103807 / OttBd1</strain>
    </source>
</reference>
<dbReference type="KEGG" id="ppd:Ppro_1569"/>
<sequence length="124" mass="14512">MKKVMLAMIIFTMALIATTAISATLDPPWKCIVNKNSFEYWYDTSRVTKTSQHIDVFVWEIYKKDSATAYKHIRFERASGLKGYGECKGYKYNKQVSDFDFSKIGFIFSKPQPEERKLFKLINK</sequence>
<feature type="chain" id="PRO_5005658766" evidence="1">
    <location>
        <begin position="23"/>
        <end position="124"/>
    </location>
</feature>
<gene>
    <name evidence="2" type="ordered locus">Ppro_1569</name>
</gene>
<protein>
    <submittedName>
        <fullName evidence="2">Uncharacterized protein</fullName>
    </submittedName>
</protein>
<evidence type="ECO:0000256" key="1">
    <source>
        <dbReference type="SAM" id="SignalP"/>
    </source>
</evidence>
<dbReference type="STRING" id="338966.Ppro_1569"/>
<evidence type="ECO:0000313" key="3">
    <source>
        <dbReference type="Proteomes" id="UP000006732"/>
    </source>
</evidence>
<proteinExistence type="predicted"/>
<organism evidence="2 3">
    <name type="scientific">Pelobacter propionicus (strain DSM 2379 / NBRC 103807 / OttBd1)</name>
    <dbReference type="NCBI Taxonomy" id="338966"/>
    <lineage>
        <taxon>Bacteria</taxon>
        <taxon>Pseudomonadati</taxon>
        <taxon>Thermodesulfobacteriota</taxon>
        <taxon>Desulfuromonadia</taxon>
        <taxon>Desulfuromonadales</taxon>
        <taxon>Desulfuromonadaceae</taxon>
        <taxon>Pelobacter</taxon>
    </lineage>
</organism>
<dbReference type="RefSeq" id="WP_011735474.1">
    <property type="nucleotide sequence ID" value="NC_008609.1"/>
</dbReference>
<dbReference type="HOGENOM" id="CLU_2001691_0_0_7"/>
<name>A1APB4_PELPD</name>
<keyword evidence="3" id="KW-1185">Reference proteome</keyword>
<evidence type="ECO:0000313" key="2">
    <source>
        <dbReference type="EMBL" id="ABK99184.1"/>
    </source>
</evidence>
<keyword evidence="1" id="KW-0732">Signal</keyword>
<dbReference type="Proteomes" id="UP000006732">
    <property type="component" value="Chromosome"/>
</dbReference>
<feature type="signal peptide" evidence="1">
    <location>
        <begin position="1"/>
        <end position="22"/>
    </location>
</feature>
<dbReference type="EMBL" id="CP000482">
    <property type="protein sequence ID" value="ABK99184.1"/>
    <property type="molecule type" value="Genomic_DNA"/>
</dbReference>
<dbReference type="AlphaFoldDB" id="A1APB4"/>
<accession>A1APB4</accession>